<proteinExistence type="predicted"/>
<dbReference type="EMBL" id="UINC01144605">
    <property type="protein sequence ID" value="SVD34217.1"/>
    <property type="molecule type" value="Genomic_DNA"/>
</dbReference>
<dbReference type="GO" id="GO:0003824">
    <property type="term" value="F:catalytic activity"/>
    <property type="evidence" value="ECO:0007669"/>
    <property type="project" value="InterPro"/>
</dbReference>
<gene>
    <name evidence="2" type="ORF">METZ01_LOCUS387071</name>
</gene>
<protein>
    <recommendedName>
        <fullName evidence="1">Carbamoyltransferase domain-containing protein</fullName>
    </recommendedName>
</protein>
<accession>A0A382UJG3</accession>
<sequence>MLILGISCFFHDASAVLLDDGKLLCAAEEERFTRIKHDYDFPTNAI</sequence>
<evidence type="ECO:0000259" key="1">
    <source>
        <dbReference type="Pfam" id="PF02543"/>
    </source>
</evidence>
<feature type="domain" description="Carbamoyltransferase" evidence="1">
    <location>
        <begin position="3"/>
        <end position="43"/>
    </location>
</feature>
<dbReference type="Gene3D" id="3.30.420.40">
    <property type="match status" value="1"/>
</dbReference>
<evidence type="ECO:0000313" key="2">
    <source>
        <dbReference type="EMBL" id="SVD34217.1"/>
    </source>
</evidence>
<dbReference type="InterPro" id="IPR003696">
    <property type="entry name" value="Carbtransf_dom"/>
</dbReference>
<feature type="non-terminal residue" evidence="2">
    <location>
        <position position="46"/>
    </location>
</feature>
<reference evidence="2" key="1">
    <citation type="submission" date="2018-05" db="EMBL/GenBank/DDBJ databases">
        <authorList>
            <person name="Lanie J.A."/>
            <person name="Ng W.-L."/>
            <person name="Kazmierczak K.M."/>
            <person name="Andrzejewski T.M."/>
            <person name="Davidsen T.M."/>
            <person name="Wayne K.J."/>
            <person name="Tettelin H."/>
            <person name="Glass J.I."/>
            <person name="Rusch D."/>
            <person name="Podicherti R."/>
            <person name="Tsui H.-C.T."/>
            <person name="Winkler M.E."/>
        </authorList>
    </citation>
    <scope>NUCLEOTIDE SEQUENCE</scope>
</reference>
<name>A0A382UJG3_9ZZZZ</name>
<organism evidence="2">
    <name type="scientific">marine metagenome</name>
    <dbReference type="NCBI Taxonomy" id="408172"/>
    <lineage>
        <taxon>unclassified sequences</taxon>
        <taxon>metagenomes</taxon>
        <taxon>ecological metagenomes</taxon>
    </lineage>
</organism>
<dbReference type="AlphaFoldDB" id="A0A382UJG3"/>
<dbReference type="Pfam" id="PF02543">
    <property type="entry name" value="Carbam_trans_N"/>
    <property type="match status" value="1"/>
</dbReference>